<evidence type="ECO:0000256" key="12">
    <source>
        <dbReference type="ARBA" id="ARBA00034808"/>
    </source>
</evidence>
<dbReference type="PROSITE" id="PS51198">
    <property type="entry name" value="UVRD_HELICASE_ATP_BIND"/>
    <property type="match status" value="1"/>
</dbReference>
<dbReference type="PROSITE" id="PS51217">
    <property type="entry name" value="UVRD_HELICASE_CTER"/>
    <property type="match status" value="1"/>
</dbReference>
<dbReference type="GO" id="GO:0000725">
    <property type="term" value="P:recombinational repair"/>
    <property type="evidence" value="ECO:0007669"/>
    <property type="project" value="TreeGrafter"/>
</dbReference>
<dbReference type="InterPro" id="IPR011604">
    <property type="entry name" value="PDDEXK-like_dom_sf"/>
</dbReference>
<evidence type="ECO:0000256" key="15">
    <source>
        <dbReference type="PROSITE-ProRule" id="PRU00560"/>
    </source>
</evidence>
<dbReference type="PANTHER" id="PTHR11070">
    <property type="entry name" value="UVRD / RECB / PCRA DNA HELICASE FAMILY MEMBER"/>
    <property type="match status" value="1"/>
</dbReference>
<dbReference type="Gene3D" id="1.10.486.10">
    <property type="entry name" value="PCRA, domain 4"/>
    <property type="match status" value="1"/>
</dbReference>
<evidence type="ECO:0000256" key="11">
    <source>
        <dbReference type="ARBA" id="ARBA00034617"/>
    </source>
</evidence>
<keyword evidence="8" id="KW-0238">DNA-binding</keyword>
<evidence type="ECO:0000256" key="2">
    <source>
        <dbReference type="ARBA" id="ARBA00022741"/>
    </source>
</evidence>
<keyword evidence="19" id="KW-1185">Reference proteome</keyword>
<keyword evidence="10" id="KW-0413">Isomerase</keyword>
<evidence type="ECO:0000256" key="10">
    <source>
        <dbReference type="ARBA" id="ARBA00023235"/>
    </source>
</evidence>
<evidence type="ECO:0000256" key="13">
    <source>
        <dbReference type="ARBA" id="ARBA00034923"/>
    </source>
</evidence>
<sequence length="1161" mass="132197">MIVNDAEARLEALDPRQSFIVQAPAGSGKTGLITQRYLKLLAAVDRPENILAITFTRKAANEMRARILDALQTAKELMPEENHEKKTWEIAAEALARDHENNWNILDNPARLKIQTIDSLSSSLVKQMPLIAHFGISSGIEEKPTPIYREAAVSFIRSVLVDRSFQDSDDDTAMAEIEQAVLVLLRSVGNDVNKLSQLFIGMLARRDQWIRHFISGEKLLDRSALERALETFLEDRLQALFKSVPHSLNKPWAEFVESLRNNLAYLDKPLSDNHPLLQLKSIEAWPECTLNNLEQWQLVATILLTKSKLTLKAKWTQADGVIPASTKIKEAKPIAKLQKSLREELCSGLESHTRFLTQLADCLSLPLPKYSDSQWTMIEALEACLKMLLGFLKVEFQSQAKVDFSELSLAALHALEDEIGATDLALKMDYRIQHILVDEFQDTSHSQYELIRLLTQGWQENDGRTLFVVGDPMQSIYRFREADVGLFLESRQRGIAGLNLKPLNLTMNFRSEAGIVNWVNQAFTQIFPTSENAMLGAVPISLADPKNDNNADAVHFHHRYVESDSDFQVATMFKLIEEIKEQSSSDSVAILVRSKQHAAEIIAELKAKHIPVEAVEMERLEQRPMIKCLMQITRFLLNPSDKLALAALLRSTLCGVSLETTTKLFSSSIGPWQTLANFLQYNEPTSDPLWNAIAIEEQPRLKKVFERLNPLLKQRASAPLAELVYSAWSALGGLHVYSKARDINDCNTFIETLAKKLNDQSHVRVDKLYEMIAELFSAPDSRADGFYVSVMSIHKSKGLEFDHVIIPHLERKARADDKQLLLWQELPEYYQPANFLVAPMPTGNQEQDRIYKLLHEINRSKADFEAGRLLYVGVTRARKKLHLIAQTKVKLQDDQDSDSGNHWQVSQPAKDSLLAQLWPAIERQVSNDITVDEPNDSFAKLTNESTRAIRRISLQQEFVLPESILSVHSPDLTLAQDEEPSFDWASDQAALIGNLVHQELQLIAELGVEQWNEQRILDRKSLYQNYFQRQFVVQSDLSNCVDKVIRALTNTLKDETGRWLLTRHQDAASEYPLSTRINDTFRSFVIDRTFVDSNNHRWIIDFKSGEHSGGRLEDYFESELERYRGQLTRYAALMKALDNRPIKCALYLPMHQKLLEYTDIV</sequence>
<comment type="catalytic activity">
    <reaction evidence="11">
        <text>Couples ATP hydrolysis with the unwinding of duplex DNA by translocating in the 3'-5' direction.</text>
        <dbReference type="EC" id="5.6.2.4"/>
    </reaction>
</comment>
<dbReference type="InterPro" id="IPR027417">
    <property type="entry name" value="P-loop_NTPase"/>
</dbReference>
<evidence type="ECO:0000256" key="6">
    <source>
        <dbReference type="ARBA" id="ARBA00022839"/>
    </source>
</evidence>
<feature type="domain" description="UvrD-like helicase C-terminal" evidence="17">
    <location>
        <begin position="507"/>
        <end position="798"/>
    </location>
</feature>
<evidence type="ECO:0000259" key="17">
    <source>
        <dbReference type="PROSITE" id="PS51217"/>
    </source>
</evidence>
<keyword evidence="1" id="KW-0540">Nuclease</keyword>
<accession>A0AA51X7V5</accession>
<dbReference type="AlphaFoldDB" id="A0AA51X7V5"/>
<keyword evidence="9" id="KW-0234">DNA repair</keyword>
<protein>
    <recommendedName>
        <fullName evidence="12">DNA 3'-5' helicase</fullName>
        <ecNumber evidence="12">5.6.2.4</ecNumber>
    </recommendedName>
    <alternativeName>
        <fullName evidence="13">DNA 3'-5' helicase II</fullName>
    </alternativeName>
</protein>
<evidence type="ECO:0000256" key="4">
    <source>
        <dbReference type="ARBA" id="ARBA00022801"/>
    </source>
</evidence>
<reference evidence="18 19" key="1">
    <citation type="submission" date="2023-08" db="EMBL/GenBank/DDBJ databases">
        <title>Pleionea litopenaei sp. nov., isolated from stomach of juvenile Litopenaeus vannamei.</title>
        <authorList>
            <person name="Rho A.M."/>
            <person name="Hwang C.Y."/>
        </authorList>
    </citation>
    <scope>NUCLEOTIDE SEQUENCE [LARGE SCALE GENOMIC DNA]</scope>
    <source>
        <strain evidence="18 19">HL-JVS1</strain>
    </source>
</reference>
<evidence type="ECO:0000259" key="16">
    <source>
        <dbReference type="PROSITE" id="PS51198"/>
    </source>
</evidence>
<evidence type="ECO:0000313" key="18">
    <source>
        <dbReference type="EMBL" id="WMS88628.1"/>
    </source>
</evidence>
<name>A0AA51X7V5_9GAMM</name>
<dbReference type="Pfam" id="PF13361">
    <property type="entry name" value="UvrD_C"/>
    <property type="match status" value="1"/>
</dbReference>
<dbReference type="EC" id="5.6.2.4" evidence="12"/>
<dbReference type="GO" id="GO:0003677">
    <property type="term" value="F:DNA binding"/>
    <property type="evidence" value="ECO:0007669"/>
    <property type="project" value="UniProtKB-KW"/>
</dbReference>
<evidence type="ECO:0000256" key="3">
    <source>
        <dbReference type="ARBA" id="ARBA00022763"/>
    </source>
</evidence>
<dbReference type="Pfam" id="PF00580">
    <property type="entry name" value="UvrD-helicase"/>
    <property type="match status" value="1"/>
</dbReference>
<keyword evidence="6" id="KW-0269">Exonuclease</keyword>
<dbReference type="InterPro" id="IPR014016">
    <property type="entry name" value="UvrD-like_ATP-bd"/>
</dbReference>
<dbReference type="KEGG" id="plei:Q9312_06860"/>
<dbReference type="EMBL" id="CP133548">
    <property type="protein sequence ID" value="WMS88628.1"/>
    <property type="molecule type" value="Genomic_DNA"/>
</dbReference>
<dbReference type="SUPFAM" id="SSF52540">
    <property type="entry name" value="P-loop containing nucleoside triphosphate hydrolases"/>
    <property type="match status" value="1"/>
</dbReference>
<dbReference type="InterPro" id="IPR038726">
    <property type="entry name" value="PDDEXK_AddAB-type"/>
</dbReference>
<dbReference type="GO" id="GO:0033202">
    <property type="term" value="C:DNA helicase complex"/>
    <property type="evidence" value="ECO:0007669"/>
    <property type="project" value="TreeGrafter"/>
</dbReference>
<comment type="catalytic activity">
    <reaction evidence="14">
        <text>ATP + H2O = ADP + phosphate + H(+)</text>
        <dbReference type="Rhea" id="RHEA:13065"/>
        <dbReference type="ChEBI" id="CHEBI:15377"/>
        <dbReference type="ChEBI" id="CHEBI:15378"/>
        <dbReference type="ChEBI" id="CHEBI:30616"/>
        <dbReference type="ChEBI" id="CHEBI:43474"/>
        <dbReference type="ChEBI" id="CHEBI:456216"/>
        <dbReference type="EC" id="5.6.2.4"/>
    </reaction>
</comment>
<evidence type="ECO:0000313" key="19">
    <source>
        <dbReference type="Proteomes" id="UP001239782"/>
    </source>
</evidence>
<gene>
    <name evidence="18" type="ORF">Q9312_06860</name>
</gene>
<evidence type="ECO:0000256" key="8">
    <source>
        <dbReference type="ARBA" id="ARBA00023125"/>
    </source>
</evidence>
<organism evidence="18 19">
    <name type="scientific">Pleionea litopenaei</name>
    <dbReference type="NCBI Taxonomy" id="3070815"/>
    <lineage>
        <taxon>Bacteria</taxon>
        <taxon>Pseudomonadati</taxon>
        <taxon>Pseudomonadota</taxon>
        <taxon>Gammaproteobacteria</taxon>
        <taxon>Oceanospirillales</taxon>
        <taxon>Pleioneaceae</taxon>
        <taxon>Pleionea</taxon>
    </lineage>
</organism>
<dbReference type="GO" id="GO:0005524">
    <property type="term" value="F:ATP binding"/>
    <property type="evidence" value="ECO:0007669"/>
    <property type="project" value="UniProtKB-UniRule"/>
</dbReference>
<keyword evidence="5 15" id="KW-0347">Helicase</keyword>
<proteinExistence type="predicted"/>
<dbReference type="Gene3D" id="3.90.320.10">
    <property type="match status" value="1"/>
</dbReference>
<dbReference type="InterPro" id="IPR014017">
    <property type="entry name" value="DNA_helicase_UvrD-like_C"/>
</dbReference>
<evidence type="ECO:0000256" key="7">
    <source>
        <dbReference type="ARBA" id="ARBA00022840"/>
    </source>
</evidence>
<feature type="domain" description="UvrD-like helicase ATP-binding" evidence="16">
    <location>
        <begin position="2"/>
        <end position="512"/>
    </location>
</feature>
<dbReference type="Pfam" id="PF12705">
    <property type="entry name" value="PDDEXK_1"/>
    <property type="match status" value="1"/>
</dbReference>
<dbReference type="Gene3D" id="3.40.50.300">
    <property type="entry name" value="P-loop containing nucleotide triphosphate hydrolases"/>
    <property type="match status" value="3"/>
</dbReference>
<dbReference type="Proteomes" id="UP001239782">
    <property type="component" value="Chromosome"/>
</dbReference>
<feature type="binding site" evidence="15">
    <location>
        <begin position="23"/>
        <end position="30"/>
    </location>
    <ligand>
        <name>ATP</name>
        <dbReference type="ChEBI" id="CHEBI:30616"/>
    </ligand>
</feature>
<dbReference type="GO" id="GO:0043138">
    <property type="term" value="F:3'-5' DNA helicase activity"/>
    <property type="evidence" value="ECO:0007669"/>
    <property type="project" value="UniProtKB-EC"/>
</dbReference>
<dbReference type="RefSeq" id="WP_309203845.1">
    <property type="nucleotide sequence ID" value="NZ_CP133548.1"/>
</dbReference>
<evidence type="ECO:0000256" key="14">
    <source>
        <dbReference type="ARBA" id="ARBA00048988"/>
    </source>
</evidence>
<dbReference type="InterPro" id="IPR000212">
    <property type="entry name" value="DNA_helicase_UvrD/REP"/>
</dbReference>
<evidence type="ECO:0000256" key="9">
    <source>
        <dbReference type="ARBA" id="ARBA00023204"/>
    </source>
</evidence>
<dbReference type="GO" id="GO:0004527">
    <property type="term" value="F:exonuclease activity"/>
    <property type="evidence" value="ECO:0007669"/>
    <property type="project" value="UniProtKB-KW"/>
</dbReference>
<keyword evidence="3" id="KW-0227">DNA damage</keyword>
<dbReference type="PANTHER" id="PTHR11070:SF2">
    <property type="entry name" value="ATP-DEPENDENT DNA HELICASE SRS2"/>
    <property type="match status" value="1"/>
</dbReference>
<keyword evidence="7 15" id="KW-0067">ATP-binding</keyword>
<dbReference type="GO" id="GO:0005829">
    <property type="term" value="C:cytosol"/>
    <property type="evidence" value="ECO:0007669"/>
    <property type="project" value="TreeGrafter"/>
</dbReference>
<evidence type="ECO:0000256" key="1">
    <source>
        <dbReference type="ARBA" id="ARBA00022722"/>
    </source>
</evidence>
<keyword evidence="2 15" id="KW-0547">Nucleotide-binding</keyword>
<keyword evidence="4 15" id="KW-0378">Hydrolase</keyword>
<evidence type="ECO:0000256" key="5">
    <source>
        <dbReference type="ARBA" id="ARBA00022806"/>
    </source>
</evidence>